<sequence>MPVATLSNHHSALDFNVYANIFTHLPDSQSVNAFRIVNKSLFVVSQSPSCIAAHLIQRYGQLFALHALITVHTPLLQRFPKIPARLLELGARYPRILAQRIFQGYGGHKGLPAATITLLLQNAEQCQDIIHTNDDDQLLLDGMLTHLAVTEQEFGDSHPGFIGMQQALLRQLPGYYPLPGPEYYGDERVHDRIQFLFSHSGNADMEKSIFRLVIYCPRALAVLVRNGFSVSSPLDISLFMVRFIRYGLEMEKIHFTSVSLRIAVRQLVRKLVITITPECLEEIIETMARVYDQQQEDLNRIVVIIDDEIVCGNSQLQPVVDQFYQHIKRKSWWRW</sequence>
<accession>A0A8H7PNF6</accession>
<evidence type="ECO:0000313" key="2">
    <source>
        <dbReference type="Proteomes" id="UP000612746"/>
    </source>
</evidence>
<comment type="caution">
    <text evidence="1">The sequence shown here is derived from an EMBL/GenBank/DDBJ whole genome shotgun (WGS) entry which is preliminary data.</text>
</comment>
<proteinExistence type="predicted"/>
<protein>
    <submittedName>
        <fullName evidence="1">Uncharacterized protein</fullName>
    </submittedName>
</protein>
<dbReference type="EMBL" id="JAEPRA010000012">
    <property type="protein sequence ID" value="KAG2177449.1"/>
    <property type="molecule type" value="Genomic_DNA"/>
</dbReference>
<dbReference type="AlphaFoldDB" id="A0A8H7PNF6"/>
<organism evidence="1 2">
    <name type="scientific">Umbelopsis vinacea</name>
    <dbReference type="NCBI Taxonomy" id="44442"/>
    <lineage>
        <taxon>Eukaryota</taxon>
        <taxon>Fungi</taxon>
        <taxon>Fungi incertae sedis</taxon>
        <taxon>Mucoromycota</taxon>
        <taxon>Mucoromycotina</taxon>
        <taxon>Umbelopsidomycetes</taxon>
        <taxon>Umbelopsidales</taxon>
        <taxon>Umbelopsidaceae</taxon>
        <taxon>Umbelopsis</taxon>
    </lineage>
</organism>
<dbReference type="OrthoDB" id="2338550at2759"/>
<keyword evidence="2" id="KW-1185">Reference proteome</keyword>
<gene>
    <name evidence="1" type="ORF">INT44_007960</name>
</gene>
<evidence type="ECO:0000313" key="1">
    <source>
        <dbReference type="EMBL" id="KAG2177449.1"/>
    </source>
</evidence>
<reference evidence="1" key="1">
    <citation type="submission" date="2020-12" db="EMBL/GenBank/DDBJ databases">
        <title>Metabolic potential, ecology and presence of endohyphal bacteria is reflected in genomic diversity of Mucoromycotina.</title>
        <authorList>
            <person name="Muszewska A."/>
            <person name="Okrasinska A."/>
            <person name="Steczkiewicz K."/>
            <person name="Drgas O."/>
            <person name="Orlowska M."/>
            <person name="Perlinska-Lenart U."/>
            <person name="Aleksandrzak-Piekarczyk T."/>
            <person name="Szatraj K."/>
            <person name="Zielenkiewicz U."/>
            <person name="Pilsyk S."/>
            <person name="Malc E."/>
            <person name="Mieczkowski P."/>
            <person name="Kruszewska J.S."/>
            <person name="Biernat P."/>
            <person name="Pawlowska J."/>
        </authorList>
    </citation>
    <scope>NUCLEOTIDE SEQUENCE</scope>
    <source>
        <strain evidence="1">WA0000051536</strain>
    </source>
</reference>
<name>A0A8H7PNF6_9FUNG</name>
<dbReference type="Proteomes" id="UP000612746">
    <property type="component" value="Unassembled WGS sequence"/>
</dbReference>